<keyword evidence="7" id="KW-0449">Lipoprotein</keyword>
<keyword evidence="3" id="KW-0309">Germination</keyword>
<evidence type="ECO:0000256" key="4">
    <source>
        <dbReference type="ARBA" id="ARBA00022729"/>
    </source>
</evidence>
<dbReference type="InterPro" id="IPR038501">
    <property type="entry name" value="Spore_GerAC_C_sf"/>
</dbReference>
<comment type="caution">
    <text evidence="10">The sequence shown here is derived from an EMBL/GenBank/DDBJ whole genome shotgun (WGS) entry which is preliminary data.</text>
</comment>
<feature type="domain" description="Spore germination GerAC-like C-terminal" evidence="8">
    <location>
        <begin position="200"/>
        <end position="361"/>
    </location>
</feature>
<evidence type="ECO:0000256" key="6">
    <source>
        <dbReference type="ARBA" id="ARBA00023139"/>
    </source>
</evidence>
<dbReference type="PANTHER" id="PTHR35789:SF1">
    <property type="entry name" value="SPORE GERMINATION PROTEIN B3"/>
    <property type="match status" value="1"/>
</dbReference>
<dbReference type="Gene3D" id="3.30.300.210">
    <property type="entry name" value="Nutrient germinant receptor protein C, domain 3"/>
    <property type="match status" value="1"/>
</dbReference>
<evidence type="ECO:0000256" key="1">
    <source>
        <dbReference type="ARBA" id="ARBA00004635"/>
    </source>
</evidence>
<dbReference type="OrthoDB" id="2592518at2"/>
<dbReference type="Proteomes" id="UP000248066">
    <property type="component" value="Unassembled WGS sequence"/>
</dbReference>
<keyword evidence="11" id="KW-1185">Reference proteome</keyword>
<dbReference type="PROSITE" id="PS51257">
    <property type="entry name" value="PROKAR_LIPOPROTEIN"/>
    <property type="match status" value="1"/>
</dbReference>
<evidence type="ECO:0000256" key="2">
    <source>
        <dbReference type="ARBA" id="ARBA00007886"/>
    </source>
</evidence>
<dbReference type="InterPro" id="IPR046953">
    <property type="entry name" value="Spore_GerAC-like_C"/>
</dbReference>
<dbReference type="InterPro" id="IPR057336">
    <property type="entry name" value="GerAC_N"/>
</dbReference>
<dbReference type="Pfam" id="PF05504">
    <property type="entry name" value="Spore_GerAC"/>
    <property type="match status" value="1"/>
</dbReference>
<evidence type="ECO:0000313" key="11">
    <source>
        <dbReference type="Proteomes" id="UP000248066"/>
    </source>
</evidence>
<sequence>MGKRAQIMLVNLLVLCLLLAGCVERNILDEVQIIHAIGYDYIDENHIEGTISLPVYGSGEEISSEAISAISRTTKDIRLFLDAQSSKPLHTGKVSAVLFDEKLTELGLMRIVDTFVRDPRIGMRIQLAVVEDISAKKLLETTYPLEVDVAMYISDLIEQNIDQQNMPQSNFHVFLSNFYGQGRDPFLPILRQEGNVMKITGLALLKEDRLAGKLELKDCFLLKILLERFGDGSYEVVLNAEDNEYAMLRNIESRTTFDVKKPSSTNPEIRGKVELAGKISEYSGHTLGQEKVKEIHKATQKQLKKDLNRLIDYFQELNVDPAGIGDHVRRHYAGFSDEVWDEMFPEVSVDIDVDITIKETGIEE</sequence>
<comment type="subcellular location">
    <subcellularLocation>
        <location evidence="1">Membrane</location>
        <topology evidence="1">Lipid-anchor</topology>
    </subcellularLocation>
</comment>
<evidence type="ECO:0000259" key="9">
    <source>
        <dbReference type="Pfam" id="PF25198"/>
    </source>
</evidence>
<evidence type="ECO:0000256" key="3">
    <source>
        <dbReference type="ARBA" id="ARBA00022544"/>
    </source>
</evidence>
<dbReference type="PANTHER" id="PTHR35789">
    <property type="entry name" value="SPORE GERMINATION PROTEIN B3"/>
    <property type="match status" value="1"/>
</dbReference>
<evidence type="ECO:0000259" key="8">
    <source>
        <dbReference type="Pfam" id="PF05504"/>
    </source>
</evidence>
<dbReference type="GO" id="GO:0009847">
    <property type="term" value="P:spore germination"/>
    <property type="evidence" value="ECO:0007669"/>
    <property type="project" value="InterPro"/>
</dbReference>
<gene>
    <name evidence="10" type="ORF">CR205_06175</name>
</gene>
<evidence type="ECO:0000256" key="5">
    <source>
        <dbReference type="ARBA" id="ARBA00023136"/>
    </source>
</evidence>
<evidence type="ECO:0008006" key="12">
    <source>
        <dbReference type="Google" id="ProtNLM"/>
    </source>
</evidence>
<evidence type="ECO:0000256" key="7">
    <source>
        <dbReference type="ARBA" id="ARBA00023288"/>
    </source>
</evidence>
<comment type="similarity">
    <text evidence="2">Belongs to the GerABKC lipoprotein family.</text>
</comment>
<organism evidence="10 11">
    <name type="scientific">Alteribacter lacisalsi</name>
    <dbReference type="NCBI Taxonomy" id="2045244"/>
    <lineage>
        <taxon>Bacteria</taxon>
        <taxon>Bacillati</taxon>
        <taxon>Bacillota</taxon>
        <taxon>Bacilli</taxon>
        <taxon>Bacillales</taxon>
        <taxon>Bacillaceae</taxon>
        <taxon>Alteribacter</taxon>
    </lineage>
</organism>
<accession>A0A2W0HMS0</accession>
<keyword evidence="5" id="KW-0472">Membrane</keyword>
<dbReference type="Pfam" id="PF25198">
    <property type="entry name" value="Spore_GerAC_N"/>
    <property type="match status" value="1"/>
</dbReference>
<dbReference type="NCBIfam" id="TIGR02887">
    <property type="entry name" value="spore_ger_x_C"/>
    <property type="match status" value="1"/>
</dbReference>
<feature type="domain" description="Spore germination protein N-terminal" evidence="9">
    <location>
        <begin position="25"/>
        <end position="191"/>
    </location>
</feature>
<dbReference type="GO" id="GO:0016020">
    <property type="term" value="C:membrane"/>
    <property type="evidence" value="ECO:0007669"/>
    <property type="project" value="UniProtKB-SubCell"/>
</dbReference>
<evidence type="ECO:0000313" key="10">
    <source>
        <dbReference type="EMBL" id="PYZ98179.1"/>
    </source>
</evidence>
<proteinExistence type="inferred from homology"/>
<dbReference type="RefSeq" id="WP_110517989.1">
    <property type="nucleotide sequence ID" value="NZ_PDOF01000001.1"/>
</dbReference>
<keyword evidence="4" id="KW-0732">Signal</keyword>
<dbReference type="EMBL" id="PDOF01000001">
    <property type="protein sequence ID" value="PYZ98179.1"/>
    <property type="molecule type" value="Genomic_DNA"/>
</dbReference>
<reference evidence="10 11" key="1">
    <citation type="submission" date="2017-10" db="EMBL/GenBank/DDBJ databases">
        <title>Bacillus sp. nov., a halophilic bacterium isolated from a Yangshapao Lake.</title>
        <authorList>
            <person name="Wang H."/>
        </authorList>
    </citation>
    <scope>NUCLEOTIDE SEQUENCE [LARGE SCALE GENOMIC DNA]</scope>
    <source>
        <strain evidence="10 11">YSP-3</strain>
    </source>
</reference>
<dbReference type="InterPro" id="IPR008844">
    <property type="entry name" value="Spore_GerAC-like"/>
</dbReference>
<keyword evidence="6" id="KW-0564">Palmitate</keyword>
<protein>
    <recommendedName>
        <fullName evidence="12">Ger(X)C family spore germination protein</fullName>
    </recommendedName>
</protein>
<dbReference type="AlphaFoldDB" id="A0A2W0HMS0"/>
<name>A0A2W0HMS0_9BACI</name>